<dbReference type="SMART" id="SM01092">
    <property type="entry name" value="CO_deh_flav_C"/>
    <property type="match status" value="1"/>
</dbReference>
<dbReference type="GO" id="GO:0016491">
    <property type="term" value="F:oxidoreductase activity"/>
    <property type="evidence" value="ECO:0007669"/>
    <property type="project" value="InterPro"/>
</dbReference>
<proteinExistence type="predicted"/>
<dbReference type="InterPro" id="IPR016166">
    <property type="entry name" value="FAD-bd_PCMH"/>
</dbReference>
<feature type="domain" description="FAD-binding PCMH-type" evidence="3">
    <location>
        <begin position="1"/>
        <end position="221"/>
    </location>
</feature>
<dbReference type="Pfam" id="PF00941">
    <property type="entry name" value="FAD_binding_5"/>
    <property type="match status" value="1"/>
</dbReference>
<protein>
    <recommendedName>
        <fullName evidence="3">FAD-binding PCMH-type domain-containing protein</fullName>
    </recommendedName>
</protein>
<accession>A0A154WET2</accession>
<dbReference type="InterPro" id="IPR005107">
    <property type="entry name" value="CO_DH_flav_C"/>
</dbReference>
<dbReference type="Gene3D" id="3.30.43.10">
    <property type="entry name" value="Uridine Diphospho-n-acetylenolpyruvylglucosamine Reductase, domain 2"/>
    <property type="match status" value="1"/>
</dbReference>
<dbReference type="Gene3D" id="3.30.390.50">
    <property type="entry name" value="CO dehydrogenase flavoprotein, C-terminal domain"/>
    <property type="match status" value="1"/>
</dbReference>
<name>A0A154WET2_9PROT</name>
<dbReference type="InterPro" id="IPR051312">
    <property type="entry name" value="Diverse_Substr_Oxidored"/>
</dbReference>
<keyword evidence="1" id="KW-0285">Flavoprotein</keyword>
<dbReference type="SUPFAM" id="SSF55447">
    <property type="entry name" value="CO dehydrogenase flavoprotein C-terminal domain-like"/>
    <property type="match status" value="1"/>
</dbReference>
<dbReference type="EMBL" id="LPXN01000068">
    <property type="protein sequence ID" value="KZD11975.1"/>
    <property type="molecule type" value="Genomic_DNA"/>
</dbReference>
<dbReference type="PROSITE" id="PS51387">
    <property type="entry name" value="FAD_PCMH"/>
    <property type="match status" value="1"/>
</dbReference>
<dbReference type="OrthoDB" id="9814706at2"/>
<sequence length="327" mass="34742">MTPFAYSRAATPSEATGLGRDGASFIAGGTNLLDLMKLEIITPDRLVDISRLDLAAISETPEGGLRIGAMVRNSDLAADRKVCDSYPVLAEALLAGASAQLRNKATTGGNLLQRTRCYYFYDTAMPCNKRAPGSGCQAIGGATRLHAIFGASVHCIATHPSDMAVALRALDAEVEVEAPEGAIRRLPLSQFYVLPGDTPHIETVLAPGDLITAVILPPPQGGRQTYRKVRDRASYAFALVSVAGVVALKEGRIAHASLAFGGVAPQPWRNETVESMLHDRQPSAGLFAQAADALLADARPQKDNAFKISLLRRTLIAVLNELTDADQ</sequence>
<organism evidence="4 5">
    <name type="scientific">Oceanibaculum pacificum</name>
    <dbReference type="NCBI Taxonomy" id="580166"/>
    <lineage>
        <taxon>Bacteria</taxon>
        <taxon>Pseudomonadati</taxon>
        <taxon>Pseudomonadota</taxon>
        <taxon>Alphaproteobacteria</taxon>
        <taxon>Rhodospirillales</taxon>
        <taxon>Oceanibaculaceae</taxon>
        <taxon>Oceanibaculum</taxon>
    </lineage>
</organism>
<dbReference type="PANTHER" id="PTHR42659">
    <property type="entry name" value="XANTHINE DEHYDROGENASE SUBUNIT C-RELATED"/>
    <property type="match status" value="1"/>
</dbReference>
<evidence type="ECO:0000259" key="3">
    <source>
        <dbReference type="PROSITE" id="PS51387"/>
    </source>
</evidence>
<dbReference type="RefSeq" id="WP_067553458.1">
    <property type="nucleotide sequence ID" value="NZ_LPXN01000068.1"/>
</dbReference>
<evidence type="ECO:0000313" key="5">
    <source>
        <dbReference type="Proteomes" id="UP000076400"/>
    </source>
</evidence>
<dbReference type="Gene3D" id="3.30.465.10">
    <property type="match status" value="2"/>
</dbReference>
<evidence type="ECO:0000313" key="4">
    <source>
        <dbReference type="EMBL" id="KZD11975.1"/>
    </source>
</evidence>
<dbReference type="InterPro" id="IPR016167">
    <property type="entry name" value="FAD-bd_PCMH_sub1"/>
</dbReference>
<dbReference type="InterPro" id="IPR016169">
    <property type="entry name" value="FAD-bd_PCMH_sub2"/>
</dbReference>
<keyword evidence="5" id="KW-1185">Reference proteome</keyword>
<dbReference type="Proteomes" id="UP000076400">
    <property type="component" value="Unassembled WGS sequence"/>
</dbReference>
<dbReference type="STRING" id="580166.AUP43_05735"/>
<comment type="caution">
    <text evidence="4">The sequence shown here is derived from an EMBL/GenBank/DDBJ whole genome shotgun (WGS) entry which is preliminary data.</text>
</comment>
<dbReference type="Pfam" id="PF03450">
    <property type="entry name" value="CO_deh_flav_C"/>
    <property type="match status" value="1"/>
</dbReference>
<dbReference type="InterPro" id="IPR036683">
    <property type="entry name" value="CO_DH_flav_C_dom_sf"/>
</dbReference>
<dbReference type="InterPro" id="IPR002346">
    <property type="entry name" value="Mopterin_DH_FAD-bd"/>
</dbReference>
<dbReference type="SUPFAM" id="SSF56176">
    <property type="entry name" value="FAD-binding/transporter-associated domain-like"/>
    <property type="match status" value="1"/>
</dbReference>
<keyword evidence="2" id="KW-0274">FAD</keyword>
<dbReference type="AlphaFoldDB" id="A0A154WET2"/>
<dbReference type="InterPro" id="IPR036318">
    <property type="entry name" value="FAD-bd_PCMH-like_sf"/>
</dbReference>
<evidence type="ECO:0000256" key="2">
    <source>
        <dbReference type="ARBA" id="ARBA00022827"/>
    </source>
</evidence>
<dbReference type="GO" id="GO:0071949">
    <property type="term" value="F:FAD binding"/>
    <property type="evidence" value="ECO:0007669"/>
    <property type="project" value="InterPro"/>
</dbReference>
<gene>
    <name evidence="4" type="ORF">AUP43_05735</name>
</gene>
<dbReference type="PANTHER" id="PTHR42659:SF5">
    <property type="entry name" value="ALDEHYDE OXIDOREDUCTASE FAD-BINDING SUBUNIT PAOB"/>
    <property type="match status" value="1"/>
</dbReference>
<reference evidence="4 5" key="1">
    <citation type="submission" date="2015-12" db="EMBL/GenBank/DDBJ databases">
        <title>Genome sequence of Oceanibaculum pacificum MCCC 1A02656.</title>
        <authorList>
            <person name="Lu L."/>
            <person name="Lai Q."/>
            <person name="Shao Z."/>
            <person name="Qian P."/>
        </authorList>
    </citation>
    <scope>NUCLEOTIDE SEQUENCE [LARGE SCALE GENOMIC DNA]</scope>
    <source>
        <strain evidence="4 5">MCCC 1A02656</strain>
    </source>
</reference>
<evidence type="ECO:0000256" key="1">
    <source>
        <dbReference type="ARBA" id="ARBA00022630"/>
    </source>
</evidence>